<evidence type="ECO:0000256" key="1">
    <source>
        <dbReference type="SAM" id="MobiDB-lite"/>
    </source>
</evidence>
<sequence length="50" mass="5035">GTRSSPRASSPGARSCTSGPTPIPAPASRRPTPASRTCTSRRCSARAAPP</sequence>
<accession>A0A6J4PX62</accession>
<feature type="region of interest" description="Disordered" evidence="1">
    <location>
        <begin position="1"/>
        <end position="50"/>
    </location>
</feature>
<protein>
    <submittedName>
        <fullName evidence="2">ABC-type nitrate/sulfonate/bicarbonate transport system, ATPase component</fullName>
    </submittedName>
</protein>
<organism evidence="2">
    <name type="scientific">uncultured Ramlibacter sp</name>
    <dbReference type="NCBI Taxonomy" id="260755"/>
    <lineage>
        <taxon>Bacteria</taxon>
        <taxon>Pseudomonadati</taxon>
        <taxon>Pseudomonadota</taxon>
        <taxon>Betaproteobacteria</taxon>
        <taxon>Burkholderiales</taxon>
        <taxon>Comamonadaceae</taxon>
        <taxon>Ramlibacter</taxon>
        <taxon>environmental samples</taxon>
    </lineage>
</organism>
<feature type="compositionally biased region" description="Low complexity" evidence="1">
    <location>
        <begin position="1"/>
        <end position="15"/>
    </location>
</feature>
<reference evidence="2" key="1">
    <citation type="submission" date="2020-02" db="EMBL/GenBank/DDBJ databases">
        <authorList>
            <person name="Meier V. D."/>
        </authorList>
    </citation>
    <scope>NUCLEOTIDE SEQUENCE</scope>
    <source>
        <strain evidence="2">AVDCRST_MAG51</strain>
    </source>
</reference>
<proteinExistence type="predicted"/>
<evidence type="ECO:0000313" key="2">
    <source>
        <dbReference type="EMBL" id="CAA9422073.1"/>
    </source>
</evidence>
<dbReference type="AlphaFoldDB" id="A0A6J4PX62"/>
<feature type="non-terminal residue" evidence="2">
    <location>
        <position position="50"/>
    </location>
</feature>
<name>A0A6J4PX62_9BURK</name>
<feature type="non-terminal residue" evidence="2">
    <location>
        <position position="1"/>
    </location>
</feature>
<gene>
    <name evidence="2" type="ORF">AVDCRST_MAG51-2103</name>
</gene>
<dbReference type="EMBL" id="CADCUX010000441">
    <property type="protein sequence ID" value="CAA9422073.1"/>
    <property type="molecule type" value="Genomic_DNA"/>
</dbReference>
<feature type="compositionally biased region" description="Low complexity" evidence="1">
    <location>
        <begin position="26"/>
        <end position="50"/>
    </location>
</feature>